<accession>A0A8E2JBC3</accession>
<sequence length="385" mass="40425">MVLTSTFYAFGVVVSLAGSSVADLILGPRAAFEAFGLIGEFGGEGKAVDEYMAQFAPAPLLGEKNSTTPMLKDRSLELVRDGSLELEKRQSCPAGDCYGYCITPGDTCCPDGPCKPDWGCCGPNCYPKGGNCCLDYNYCEPGNVCVLIKSSGRIVCCTDLSCTAAVQSGTTTYFTVPATSATAASRAITSAPSIVTAAATSIGSFEETWYWTVTWWYRSFWWTTIGATSRVTYTTIYSTTTFTTTATDEAQARSEFSALSATLSFPIPASAQTSLLYYLTAQPSGAASTQLPQNTGFTFNPGAFSSTASANSATVRASSKSESATSSTVTTTKSTVTTTKSTLSAASGSPAATTSQSKASMEMRDGWMVLLGVLMAMPGILMVWL</sequence>
<proteinExistence type="predicted"/>
<keyword evidence="2" id="KW-0812">Transmembrane</keyword>
<reference evidence="3 4" key="1">
    <citation type="journal article" date="2016" name="Nat. Commun.">
        <title>Ectomycorrhizal ecology is imprinted in the genome of the dominant symbiotic fungus Cenococcum geophilum.</title>
        <authorList>
            <consortium name="DOE Joint Genome Institute"/>
            <person name="Peter M."/>
            <person name="Kohler A."/>
            <person name="Ohm R.A."/>
            <person name="Kuo A."/>
            <person name="Krutzmann J."/>
            <person name="Morin E."/>
            <person name="Arend M."/>
            <person name="Barry K.W."/>
            <person name="Binder M."/>
            <person name="Choi C."/>
            <person name="Clum A."/>
            <person name="Copeland A."/>
            <person name="Grisel N."/>
            <person name="Haridas S."/>
            <person name="Kipfer T."/>
            <person name="LaButti K."/>
            <person name="Lindquist E."/>
            <person name="Lipzen A."/>
            <person name="Maire R."/>
            <person name="Meier B."/>
            <person name="Mihaltcheva S."/>
            <person name="Molinier V."/>
            <person name="Murat C."/>
            <person name="Poggeler S."/>
            <person name="Quandt C.A."/>
            <person name="Sperisen C."/>
            <person name="Tritt A."/>
            <person name="Tisserant E."/>
            <person name="Crous P.W."/>
            <person name="Henrissat B."/>
            <person name="Nehls U."/>
            <person name="Egli S."/>
            <person name="Spatafora J.W."/>
            <person name="Grigoriev I.V."/>
            <person name="Martin F.M."/>
        </authorList>
    </citation>
    <scope>NUCLEOTIDE SEQUENCE [LARGE SCALE GENOMIC DNA]</scope>
    <source>
        <strain evidence="3 4">CBS 459.81</strain>
    </source>
</reference>
<keyword evidence="4" id="KW-1185">Reference proteome</keyword>
<dbReference type="EMBL" id="KV745239">
    <property type="protein sequence ID" value="OCK76142.1"/>
    <property type="molecule type" value="Genomic_DNA"/>
</dbReference>
<dbReference type="OrthoDB" id="4777991at2759"/>
<dbReference type="Proteomes" id="UP000250266">
    <property type="component" value="Unassembled WGS sequence"/>
</dbReference>
<name>A0A8E2JBC3_9PEZI</name>
<feature type="region of interest" description="Disordered" evidence="1">
    <location>
        <begin position="316"/>
        <end position="358"/>
    </location>
</feature>
<organism evidence="3 4">
    <name type="scientific">Lepidopterella palustris CBS 459.81</name>
    <dbReference type="NCBI Taxonomy" id="1314670"/>
    <lineage>
        <taxon>Eukaryota</taxon>
        <taxon>Fungi</taxon>
        <taxon>Dikarya</taxon>
        <taxon>Ascomycota</taxon>
        <taxon>Pezizomycotina</taxon>
        <taxon>Dothideomycetes</taxon>
        <taxon>Pleosporomycetidae</taxon>
        <taxon>Mytilinidiales</taxon>
        <taxon>Argynnaceae</taxon>
        <taxon>Lepidopterella</taxon>
    </lineage>
</organism>
<feature type="compositionally biased region" description="Low complexity" evidence="1">
    <location>
        <begin position="316"/>
        <end position="357"/>
    </location>
</feature>
<feature type="transmembrane region" description="Helical" evidence="2">
    <location>
        <begin position="366"/>
        <end position="384"/>
    </location>
</feature>
<evidence type="ECO:0000256" key="2">
    <source>
        <dbReference type="SAM" id="Phobius"/>
    </source>
</evidence>
<keyword evidence="2" id="KW-0472">Membrane</keyword>
<protein>
    <recommendedName>
        <fullName evidence="5">GPI anchored protein</fullName>
    </recommendedName>
</protein>
<gene>
    <name evidence="3" type="ORF">K432DRAFT_307015</name>
</gene>
<evidence type="ECO:0008006" key="5">
    <source>
        <dbReference type="Google" id="ProtNLM"/>
    </source>
</evidence>
<keyword evidence="2" id="KW-1133">Transmembrane helix</keyword>
<feature type="transmembrane region" description="Helical" evidence="2">
    <location>
        <begin position="6"/>
        <end position="26"/>
    </location>
</feature>
<dbReference type="AlphaFoldDB" id="A0A8E2JBC3"/>
<evidence type="ECO:0000313" key="4">
    <source>
        <dbReference type="Proteomes" id="UP000250266"/>
    </source>
</evidence>
<evidence type="ECO:0000256" key="1">
    <source>
        <dbReference type="SAM" id="MobiDB-lite"/>
    </source>
</evidence>
<evidence type="ECO:0000313" key="3">
    <source>
        <dbReference type="EMBL" id="OCK76142.1"/>
    </source>
</evidence>